<reference evidence="2" key="1">
    <citation type="submission" date="2022-12" db="EMBL/GenBank/DDBJ databases">
        <title>Paracoccus onchidii sp. nov., isolated from a marine invertebrate from the South China Sea.</title>
        <authorList>
            <person name="Xu S."/>
            <person name="Liu Z."/>
            <person name="Xu Y."/>
        </authorList>
    </citation>
    <scope>NUCLEOTIDE SEQUENCE</scope>
    <source>
        <strain evidence="2">Z330</strain>
    </source>
</reference>
<keyword evidence="3" id="KW-1185">Reference proteome</keyword>
<dbReference type="PANTHER" id="PTHR40943:SF1">
    <property type="entry name" value="CYTOPLASMIC PROTEIN"/>
    <property type="match status" value="1"/>
</dbReference>
<dbReference type="Pfam" id="PF05899">
    <property type="entry name" value="Cupin_3"/>
    <property type="match status" value="1"/>
</dbReference>
<dbReference type="RefSeq" id="WP_271888427.1">
    <property type="nucleotide sequence ID" value="NZ_JAQBIE010000008.1"/>
</dbReference>
<accession>A0ABT4ZD61</accession>
<comment type="caution">
    <text evidence="2">The sequence shown here is derived from an EMBL/GenBank/DDBJ whole genome shotgun (WGS) entry which is preliminary data.</text>
</comment>
<dbReference type="Gene3D" id="2.60.120.10">
    <property type="entry name" value="Jelly Rolls"/>
    <property type="match status" value="1"/>
</dbReference>
<dbReference type="SUPFAM" id="SSF51182">
    <property type="entry name" value="RmlC-like cupins"/>
    <property type="match status" value="1"/>
</dbReference>
<dbReference type="InterPro" id="IPR014710">
    <property type="entry name" value="RmlC-like_jellyroll"/>
</dbReference>
<dbReference type="PANTHER" id="PTHR40943">
    <property type="entry name" value="CYTOPLASMIC PROTEIN-RELATED"/>
    <property type="match status" value="1"/>
</dbReference>
<organism evidence="2 3">
    <name type="scientific">Paracoccus onchidii</name>
    <dbReference type="NCBI Taxonomy" id="3017813"/>
    <lineage>
        <taxon>Bacteria</taxon>
        <taxon>Pseudomonadati</taxon>
        <taxon>Pseudomonadota</taxon>
        <taxon>Alphaproteobacteria</taxon>
        <taxon>Rhodobacterales</taxon>
        <taxon>Paracoccaceae</taxon>
        <taxon>Paracoccus</taxon>
    </lineage>
</organism>
<proteinExistence type="predicted"/>
<evidence type="ECO:0000259" key="1">
    <source>
        <dbReference type="Pfam" id="PF05899"/>
    </source>
</evidence>
<gene>
    <name evidence="2" type="ORF">PAF17_07220</name>
</gene>
<dbReference type="Proteomes" id="UP001165641">
    <property type="component" value="Unassembled WGS sequence"/>
</dbReference>
<name>A0ABT4ZD61_9RHOB</name>
<dbReference type="EMBL" id="JAQBIE010000008">
    <property type="protein sequence ID" value="MDB6177299.1"/>
    <property type="molecule type" value="Genomic_DNA"/>
</dbReference>
<sequence>MTKVLKMTPTGAGDITLEPCSVVPPEAVIDGKPQEMGAVISESKDGSFVVGIWESTPYAEVFDAYPGDEFCQVLSGKVTLTDEHGHEETFAAGDSYFVPKGFRGTFRVVETMRKYYAIHMG</sequence>
<dbReference type="CDD" id="cd02227">
    <property type="entry name" value="cupin_TM1112-like"/>
    <property type="match status" value="1"/>
</dbReference>
<dbReference type="InterPro" id="IPR008579">
    <property type="entry name" value="UGlyAH_Cupin_dom"/>
</dbReference>
<feature type="domain" description="(S)-ureidoglycine aminohydrolase cupin" evidence="1">
    <location>
        <begin position="43"/>
        <end position="116"/>
    </location>
</feature>
<evidence type="ECO:0000313" key="2">
    <source>
        <dbReference type="EMBL" id="MDB6177299.1"/>
    </source>
</evidence>
<evidence type="ECO:0000313" key="3">
    <source>
        <dbReference type="Proteomes" id="UP001165641"/>
    </source>
</evidence>
<protein>
    <submittedName>
        <fullName evidence="2">Cupin domain-containing protein</fullName>
    </submittedName>
</protein>
<dbReference type="InterPro" id="IPR011051">
    <property type="entry name" value="RmlC_Cupin_sf"/>
</dbReference>